<dbReference type="GO" id="GO:0016810">
    <property type="term" value="F:hydrolase activity, acting on carbon-nitrogen (but not peptide) bonds"/>
    <property type="evidence" value="ECO:0007669"/>
    <property type="project" value="InterPro"/>
</dbReference>
<dbReference type="SUPFAM" id="SSF88713">
    <property type="entry name" value="Glycoside hydrolase/deacetylase"/>
    <property type="match status" value="1"/>
</dbReference>
<reference evidence="2 3" key="1">
    <citation type="submission" date="2016-12" db="EMBL/GenBank/DDBJ databases">
        <title>Domibacillus antri genome sequencing.</title>
        <authorList>
            <person name="Verma A."/>
            <person name="Krishnamurthi S."/>
        </authorList>
    </citation>
    <scope>NUCLEOTIDE SEQUENCE [LARGE SCALE GENOMIC DNA]</scope>
    <source>
        <strain evidence="2 3">XD80</strain>
    </source>
</reference>
<dbReference type="Pfam" id="PF01522">
    <property type="entry name" value="Polysacc_deac_1"/>
    <property type="match status" value="1"/>
</dbReference>
<comment type="caution">
    <text evidence="2">The sequence shown here is derived from an EMBL/GenBank/DDBJ whole genome shotgun (WGS) entry which is preliminary data.</text>
</comment>
<dbReference type="InterPro" id="IPR011330">
    <property type="entry name" value="Glyco_hydro/deAcase_b/a-brl"/>
</dbReference>
<name>A0A1Q8Q6W1_9BACI</name>
<proteinExistence type="predicted"/>
<organism evidence="2 3">
    <name type="scientific">Domibacillus antri</name>
    <dbReference type="NCBI Taxonomy" id="1714264"/>
    <lineage>
        <taxon>Bacteria</taxon>
        <taxon>Bacillati</taxon>
        <taxon>Bacillota</taxon>
        <taxon>Bacilli</taxon>
        <taxon>Bacillales</taxon>
        <taxon>Bacillaceae</taxon>
        <taxon>Domibacillus</taxon>
    </lineage>
</organism>
<evidence type="ECO:0000313" key="3">
    <source>
        <dbReference type="Proteomes" id="UP000185568"/>
    </source>
</evidence>
<gene>
    <name evidence="2" type="ORF">BTO30_06010</name>
</gene>
<dbReference type="Gene3D" id="3.20.20.370">
    <property type="entry name" value="Glycoside hydrolase/deacetylase"/>
    <property type="match status" value="1"/>
</dbReference>
<dbReference type="AlphaFoldDB" id="A0A1Q8Q6W1"/>
<feature type="domain" description="NodB homology" evidence="1">
    <location>
        <begin position="52"/>
        <end position="230"/>
    </location>
</feature>
<dbReference type="Proteomes" id="UP000185568">
    <property type="component" value="Unassembled WGS sequence"/>
</dbReference>
<dbReference type="GO" id="GO:0005975">
    <property type="term" value="P:carbohydrate metabolic process"/>
    <property type="evidence" value="ECO:0007669"/>
    <property type="project" value="InterPro"/>
</dbReference>
<accession>A0A1Q8Q6W1</accession>
<dbReference type="InterPro" id="IPR002509">
    <property type="entry name" value="NODB_dom"/>
</dbReference>
<dbReference type="CDD" id="cd10917">
    <property type="entry name" value="CE4_NodB_like_6s_7s"/>
    <property type="match status" value="1"/>
</dbReference>
<evidence type="ECO:0000313" key="2">
    <source>
        <dbReference type="EMBL" id="OLN23070.1"/>
    </source>
</evidence>
<evidence type="ECO:0000259" key="1">
    <source>
        <dbReference type="PROSITE" id="PS51677"/>
    </source>
</evidence>
<dbReference type="STRING" id="1714264.BTO30_06010"/>
<protein>
    <recommendedName>
        <fullName evidence="1">NodB homology domain-containing protein</fullName>
    </recommendedName>
</protein>
<keyword evidence="3" id="KW-1185">Reference proteome</keyword>
<sequence length="230" mass="25467">MMPFLFIHAKQLKWTALFLCIACLLLFSLQPKNEQPVISMNGTMKAVYAGHDGISLTVNADHPEKNVSKLVKLLIENESTASFFVTSSWLEHHPKTAKLLVDRAFDIGVLLTDSSSEDVIIQEISKVKKILSAYGKKEVIFLRAADGEVHDNMLKVAAAHGFLPVQWGVDLRSRSASAFVKEVEKGDIVLLNLDSDLDITKKMISILSAKERLISLSEMVGGNTDIEYIP</sequence>
<dbReference type="EMBL" id="MSDU01000009">
    <property type="protein sequence ID" value="OLN23070.1"/>
    <property type="molecule type" value="Genomic_DNA"/>
</dbReference>
<dbReference type="OrthoDB" id="9806342at2"/>
<dbReference type="RefSeq" id="WP_075397826.1">
    <property type="nucleotide sequence ID" value="NZ_MSDU01000009.1"/>
</dbReference>
<dbReference type="PROSITE" id="PS51677">
    <property type="entry name" value="NODB"/>
    <property type="match status" value="1"/>
</dbReference>